<evidence type="ECO:0000256" key="1">
    <source>
        <dbReference type="ARBA" id="ARBA00008490"/>
    </source>
</evidence>
<accession>A0A1H0K3X5</accession>
<reference evidence="5" key="1">
    <citation type="submission" date="2016-10" db="EMBL/GenBank/DDBJ databases">
        <authorList>
            <person name="Varghese N."/>
            <person name="Submissions S."/>
        </authorList>
    </citation>
    <scope>NUCLEOTIDE SEQUENCE [LARGE SCALE GENOMIC DNA]</scope>
    <source>
        <strain evidence="5">CGMCC 1.6444</strain>
    </source>
</reference>
<dbReference type="InterPro" id="IPR018635">
    <property type="entry name" value="UPF0319"/>
</dbReference>
<dbReference type="Pfam" id="PF09829">
    <property type="entry name" value="DUF2057"/>
    <property type="match status" value="1"/>
</dbReference>
<dbReference type="OrthoDB" id="7058190at2"/>
<keyword evidence="5" id="KW-1185">Reference proteome</keyword>
<proteinExistence type="inferred from homology"/>
<dbReference type="AlphaFoldDB" id="A0A1H0K3X5"/>
<evidence type="ECO:0000313" key="4">
    <source>
        <dbReference type="EMBL" id="SDO50557.1"/>
    </source>
</evidence>
<protein>
    <submittedName>
        <fullName evidence="4">Uncharacterized protein</fullName>
    </submittedName>
</protein>
<evidence type="ECO:0000313" key="5">
    <source>
        <dbReference type="Proteomes" id="UP000199075"/>
    </source>
</evidence>
<name>A0A1H0K3X5_9GAMM</name>
<dbReference type="RefSeq" id="WP_089679508.1">
    <property type="nucleotide sequence ID" value="NZ_FNIV01000007.1"/>
</dbReference>
<comment type="similarity">
    <text evidence="1">Belongs to the UPF0319 family.</text>
</comment>
<dbReference type="Proteomes" id="UP000199075">
    <property type="component" value="Unassembled WGS sequence"/>
</dbReference>
<organism evidence="4 5">
    <name type="scientific">Halomonas shengliensis</name>
    <dbReference type="NCBI Taxonomy" id="419597"/>
    <lineage>
        <taxon>Bacteria</taxon>
        <taxon>Pseudomonadati</taxon>
        <taxon>Pseudomonadota</taxon>
        <taxon>Gammaproteobacteria</taxon>
        <taxon>Oceanospirillales</taxon>
        <taxon>Halomonadaceae</taxon>
        <taxon>Halomonas</taxon>
    </lineage>
</organism>
<sequence length="233" mass="26039">MMKILCSAFLGVMVSMTASIAMADVLLDREEGIEVLAINGQEVDEEDRQASANPLRLEDGNNQILVAYTTEIRDAGNETVLDTSTTQVLLFEAQEAQLRLMAPEIRSRHEMRAFDEGNRWRLVDNRGERVPYRSAVLEKEGLQFDRDYEAELRRFNRTASPAAVAALGRESFAFDSPVAAASVAGAMPSDMPQGATNDGMSDQQMVGKMLKFWYQQASSTTRNDFQRWLSESQ</sequence>
<evidence type="ECO:0000256" key="2">
    <source>
        <dbReference type="ARBA" id="ARBA00022729"/>
    </source>
</evidence>
<dbReference type="EMBL" id="FNIV01000007">
    <property type="protein sequence ID" value="SDO50557.1"/>
    <property type="molecule type" value="Genomic_DNA"/>
</dbReference>
<evidence type="ECO:0000256" key="3">
    <source>
        <dbReference type="SAM" id="SignalP"/>
    </source>
</evidence>
<feature type="chain" id="PRO_5011563854" evidence="3">
    <location>
        <begin position="24"/>
        <end position="233"/>
    </location>
</feature>
<gene>
    <name evidence="4" type="ORF">SAMN04487957_10761</name>
</gene>
<dbReference type="PANTHER" id="PTHR38108:SF1">
    <property type="entry name" value="UPF0319 PROTEIN YCCT"/>
    <property type="match status" value="1"/>
</dbReference>
<dbReference type="STRING" id="419597.SAMN04487957_10761"/>
<feature type="signal peptide" evidence="3">
    <location>
        <begin position="1"/>
        <end position="23"/>
    </location>
</feature>
<keyword evidence="2 3" id="KW-0732">Signal</keyword>
<dbReference type="PANTHER" id="PTHR38108">
    <property type="entry name" value="UPF0319 PROTEIN YCCT"/>
    <property type="match status" value="1"/>
</dbReference>